<evidence type="ECO:0000256" key="5">
    <source>
        <dbReference type="ARBA" id="ARBA00023136"/>
    </source>
</evidence>
<keyword evidence="4 6" id="KW-1133">Transmembrane helix</keyword>
<dbReference type="PANTHER" id="PTHR12608">
    <property type="entry name" value="TRANSMEMBRANE PROTEIN HTP-1 RELATED"/>
    <property type="match status" value="1"/>
</dbReference>
<evidence type="ECO:0000256" key="6">
    <source>
        <dbReference type="RuleBase" id="RU365102"/>
    </source>
</evidence>
<keyword evidence="8" id="KW-1185">Reference proteome</keyword>
<dbReference type="GO" id="GO:0005794">
    <property type="term" value="C:Golgi apparatus"/>
    <property type="evidence" value="ECO:0007669"/>
    <property type="project" value="TreeGrafter"/>
</dbReference>
<evidence type="ECO:0000313" key="8">
    <source>
        <dbReference type="Proteomes" id="UP000001460"/>
    </source>
</evidence>
<evidence type="ECO:0000256" key="3">
    <source>
        <dbReference type="ARBA" id="ARBA00022692"/>
    </source>
</evidence>
<comment type="subcellular location">
    <subcellularLocation>
        <location evidence="1 6">Membrane</location>
        <topology evidence="1 6">Multi-pass membrane protein</topology>
    </subcellularLocation>
</comment>
<name>B6AEG2_CRYMR</name>
<feature type="transmembrane region" description="Helical" evidence="6">
    <location>
        <begin position="193"/>
        <end position="212"/>
    </location>
</feature>
<feature type="transmembrane region" description="Helical" evidence="6">
    <location>
        <begin position="219"/>
        <end position="238"/>
    </location>
</feature>
<dbReference type="Proteomes" id="UP000001460">
    <property type="component" value="Unassembled WGS sequence"/>
</dbReference>
<evidence type="ECO:0000256" key="1">
    <source>
        <dbReference type="ARBA" id="ARBA00004141"/>
    </source>
</evidence>
<dbReference type="InterPro" id="IPR001727">
    <property type="entry name" value="GDT1-like"/>
</dbReference>
<dbReference type="GO" id="GO:0015085">
    <property type="term" value="F:calcium ion transmembrane transporter activity"/>
    <property type="evidence" value="ECO:0007669"/>
    <property type="project" value="TreeGrafter"/>
</dbReference>
<evidence type="ECO:0000256" key="4">
    <source>
        <dbReference type="ARBA" id="ARBA00022989"/>
    </source>
</evidence>
<dbReference type="OrthoDB" id="442680at2759"/>
<dbReference type="GO" id="GO:0005384">
    <property type="term" value="F:manganese ion transmembrane transporter activity"/>
    <property type="evidence" value="ECO:0007669"/>
    <property type="project" value="TreeGrafter"/>
</dbReference>
<evidence type="ECO:0000313" key="7">
    <source>
        <dbReference type="EMBL" id="EEA06579.1"/>
    </source>
</evidence>
<evidence type="ECO:0000256" key="2">
    <source>
        <dbReference type="ARBA" id="ARBA00009190"/>
    </source>
</evidence>
<dbReference type="PANTHER" id="PTHR12608:SF1">
    <property type="entry name" value="TRANSMEMBRANE PROTEIN 165"/>
    <property type="match status" value="1"/>
</dbReference>
<comment type="caution">
    <text evidence="6">Lacks conserved residue(s) required for the propagation of feature annotation.</text>
</comment>
<dbReference type="GO" id="GO:0032472">
    <property type="term" value="P:Golgi calcium ion transport"/>
    <property type="evidence" value="ECO:0007669"/>
    <property type="project" value="TreeGrafter"/>
</dbReference>
<dbReference type="RefSeq" id="XP_002140928.1">
    <property type="nucleotide sequence ID" value="XM_002140892.1"/>
</dbReference>
<organism evidence="7 8">
    <name type="scientific">Cryptosporidium muris (strain RN66)</name>
    <dbReference type="NCBI Taxonomy" id="441375"/>
    <lineage>
        <taxon>Eukaryota</taxon>
        <taxon>Sar</taxon>
        <taxon>Alveolata</taxon>
        <taxon>Apicomplexa</taxon>
        <taxon>Conoidasida</taxon>
        <taxon>Coccidia</taxon>
        <taxon>Eucoccidiorida</taxon>
        <taxon>Eimeriorina</taxon>
        <taxon>Cryptosporidiidae</taxon>
        <taxon>Cryptosporidium</taxon>
    </lineage>
</organism>
<dbReference type="EMBL" id="DS989730">
    <property type="protein sequence ID" value="EEA06579.1"/>
    <property type="molecule type" value="Genomic_DNA"/>
</dbReference>
<dbReference type="GeneID" id="6996030"/>
<sequence length="245" mass="27394">MSRALSSFWISLSSILFSELGDKTFFISAVLSMSNPAILVFSGSIIALISMTLLACVVGVIIPSIFTPKYTHYISSFLLLVIGIINIYDGIFTSRDTTNKGFQQVEMELSNEDNELGNVKDTDTNNDIELYKNKIFCEDRSNYRFLDILLRYKLFKYKINRIFLKAFWLTTIAEWGDRSQITTITLSASNDPFIIFLGSILGHIICTGLACYSGKYLSNIPPMIISIAGGVLFIYFGLHGMCSGL</sequence>
<dbReference type="VEuPathDB" id="CryptoDB:CMU_012530"/>
<dbReference type="AlphaFoldDB" id="B6AEG2"/>
<dbReference type="eggNOG" id="KOG2881">
    <property type="taxonomic scope" value="Eukaryota"/>
</dbReference>
<dbReference type="GO" id="GO:0032468">
    <property type="term" value="P:Golgi calcium ion homeostasis"/>
    <property type="evidence" value="ECO:0007669"/>
    <property type="project" value="TreeGrafter"/>
</dbReference>
<keyword evidence="3 6" id="KW-0812">Transmembrane</keyword>
<feature type="transmembrane region" description="Helical" evidence="6">
    <location>
        <begin position="70"/>
        <end position="88"/>
    </location>
</feature>
<keyword evidence="5 6" id="KW-0472">Membrane</keyword>
<reference evidence="7" key="1">
    <citation type="submission" date="2008-06" db="EMBL/GenBank/DDBJ databases">
        <authorList>
            <person name="Lorenzi H."/>
            <person name="Inman J."/>
            <person name="Miller J."/>
            <person name="Schobel S."/>
            <person name="Amedeo P."/>
            <person name="Caler E.V."/>
            <person name="da Silva J."/>
        </authorList>
    </citation>
    <scope>NUCLEOTIDE SEQUENCE [LARGE SCALE GENOMIC DNA]</scope>
    <source>
        <strain evidence="7">RN66</strain>
    </source>
</reference>
<accession>B6AEG2</accession>
<dbReference type="Pfam" id="PF01169">
    <property type="entry name" value="GDT1"/>
    <property type="match status" value="2"/>
</dbReference>
<dbReference type="OMA" id="ILGHAIC"/>
<comment type="similarity">
    <text evidence="2 6">Belongs to the GDT1 family.</text>
</comment>
<gene>
    <name evidence="7" type="ORF">CMU_012530</name>
</gene>
<proteinExistence type="inferred from homology"/>
<dbReference type="GO" id="GO:0016020">
    <property type="term" value="C:membrane"/>
    <property type="evidence" value="ECO:0007669"/>
    <property type="project" value="UniProtKB-SubCell"/>
</dbReference>
<dbReference type="STRING" id="441375.B6AEG2"/>
<feature type="transmembrane region" description="Helical" evidence="6">
    <location>
        <begin position="37"/>
        <end position="63"/>
    </location>
</feature>
<protein>
    <recommendedName>
        <fullName evidence="6">GDT1 family protein</fullName>
    </recommendedName>
</protein>